<evidence type="ECO:0000313" key="3">
    <source>
        <dbReference type="Proteomes" id="UP000005239"/>
    </source>
</evidence>
<dbReference type="AlphaFoldDB" id="A0A2A6BEP8"/>
<reference evidence="2" key="2">
    <citation type="submission" date="2022-06" db="UniProtKB">
        <authorList>
            <consortium name="EnsemblMetazoa"/>
        </authorList>
    </citation>
    <scope>IDENTIFICATION</scope>
    <source>
        <strain evidence="2">PS312</strain>
    </source>
</reference>
<protein>
    <submittedName>
        <fullName evidence="2">Uncharacterized protein</fullName>
    </submittedName>
</protein>
<evidence type="ECO:0000256" key="1">
    <source>
        <dbReference type="SAM" id="MobiDB-lite"/>
    </source>
</evidence>
<keyword evidence="3" id="KW-1185">Reference proteome</keyword>
<dbReference type="EnsemblMetazoa" id="PPA36990.1">
    <property type="protein sequence ID" value="PPA36990.1"/>
    <property type="gene ID" value="WBGene00275359"/>
</dbReference>
<feature type="region of interest" description="Disordered" evidence="1">
    <location>
        <begin position="72"/>
        <end position="104"/>
    </location>
</feature>
<accession>A0A8R1UR79</accession>
<accession>A0A2A6BEP8</accession>
<organism evidence="2 3">
    <name type="scientific">Pristionchus pacificus</name>
    <name type="common">Parasitic nematode worm</name>
    <dbReference type="NCBI Taxonomy" id="54126"/>
    <lineage>
        <taxon>Eukaryota</taxon>
        <taxon>Metazoa</taxon>
        <taxon>Ecdysozoa</taxon>
        <taxon>Nematoda</taxon>
        <taxon>Chromadorea</taxon>
        <taxon>Rhabditida</taxon>
        <taxon>Rhabditina</taxon>
        <taxon>Diplogasteromorpha</taxon>
        <taxon>Diplogasteroidea</taxon>
        <taxon>Neodiplogasteridae</taxon>
        <taxon>Pristionchus</taxon>
    </lineage>
</organism>
<reference evidence="3" key="1">
    <citation type="journal article" date="2008" name="Nat. Genet.">
        <title>The Pristionchus pacificus genome provides a unique perspective on nematode lifestyle and parasitism.</title>
        <authorList>
            <person name="Dieterich C."/>
            <person name="Clifton S.W."/>
            <person name="Schuster L.N."/>
            <person name="Chinwalla A."/>
            <person name="Delehaunty K."/>
            <person name="Dinkelacker I."/>
            <person name="Fulton L."/>
            <person name="Fulton R."/>
            <person name="Godfrey J."/>
            <person name="Minx P."/>
            <person name="Mitreva M."/>
            <person name="Roeseler W."/>
            <person name="Tian H."/>
            <person name="Witte H."/>
            <person name="Yang S.P."/>
            <person name="Wilson R.K."/>
            <person name="Sommer R.J."/>
        </authorList>
    </citation>
    <scope>NUCLEOTIDE SEQUENCE [LARGE SCALE GENOMIC DNA]</scope>
    <source>
        <strain evidence="3">PS312</strain>
    </source>
</reference>
<evidence type="ECO:0000313" key="2">
    <source>
        <dbReference type="EnsemblMetazoa" id="PPA36990.1"/>
    </source>
</evidence>
<gene>
    <name evidence="2" type="primary">WBGene00275359</name>
</gene>
<sequence>MYCDQSRIEERRKMIRIRTIEEREKKRAQSSNYDGDKVENAQWERKQTMQKDFLHQRPLDVTSWGKTALHFDNPLNTPNESVQKGADSVHSIKKERREKREKDE</sequence>
<name>A0A2A6BEP8_PRIPA</name>
<dbReference type="Proteomes" id="UP000005239">
    <property type="component" value="Unassembled WGS sequence"/>
</dbReference>
<proteinExistence type="predicted"/>